<keyword evidence="1" id="KW-0175">Coiled coil</keyword>
<name>F9WN42_TRYVY</name>
<evidence type="ECO:0000313" key="2">
    <source>
        <dbReference type="EMBL" id="CCD18956.1"/>
    </source>
</evidence>
<evidence type="ECO:0000313" key="3">
    <source>
        <dbReference type="Proteomes" id="UP000009027"/>
    </source>
</evidence>
<dbReference type="AlphaFoldDB" id="F9WN42"/>
<feature type="coiled-coil region" evidence="1">
    <location>
        <begin position="53"/>
        <end position="90"/>
    </location>
</feature>
<proteinExistence type="predicted"/>
<keyword evidence="3" id="KW-1185">Reference proteome</keyword>
<gene>
    <name evidence="2" type="ORF">TvY486_0016700</name>
</gene>
<feature type="non-terminal residue" evidence="2">
    <location>
        <position position="1"/>
    </location>
</feature>
<accession>F9WN42</accession>
<dbReference type="Proteomes" id="UP000009027">
    <property type="component" value="Unassembled WGS sequence"/>
</dbReference>
<organism evidence="2 3">
    <name type="scientific">Trypanosoma vivax (strain Y486)</name>
    <dbReference type="NCBI Taxonomy" id="1055687"/>
    <lineage>
        <taxon>Eukaryota</taxon>
        <taxon>Discoba</taxon>
        <taxon>Euglenozoa</taxon>
        <taxon>Kinetoplastea</taxon>
        <taxon>Metakinetoplastina</taxon>
        <taxon>Trypanosomatida</taxon>
        <taxon>Trypanosomatidae</taxon>
        <taxon>Trypanosoma</taxon>
        <taxon>Duttonella</taxon>
    </lineage>
</organism>
<protein>
    <submittedName>
        <fullName evidence="2">Kinesin K39, putative</fullName>
    </submittedName>
</protein>
<dbReference type="EMBL" id="CAEX01002256">
    <property type="protein sequence ID" value="CCD18956.1"/>
    <property type="molecule type" value="Genomic_DNA"/>
</dbReference>
<evidence type="ECO:0000256" key="1">
    <source>
        <dbReference type="SAM" id="Coils"/>
    </source>
</evidence>
<dbReference type="VEuPathDB" id="TriTrypDB:TvY486_0016700"/>
<sequence length="400" mass="47555">RYASRARDIVNVTRVNEDPRARRIRELEEQIVRMRCDIEGKDPSYVAGLEEKLVLLEAEAQKRAADLQALEKEREKNEIHERMLRATEAMREQLAVKAGELQLQVEESRRLAEYHQSVNKSLKEEHACRERDLLEQLRGHDAEVDCIRRNNNMEFLNCQEELRRTVGDLEHERQEREVVLVQLAHRQEELKIAIQSSQQSMQVRDELLRQNSVLVVRIQEIESQNKSQQRLQHDLERFRMEHMRQEMIVQLLQAQLEEMTLRYELSSQYSVVEREVYSTWMSGLHARITLDVERQLNMYAERRNHEQLTDAMCFGSVITNIEEKGQEKERQEMLREEEIKCKGEQHEKEQKVEQVHRNIQIMGKRDTENDAHGQKKINHIEKERVKLQGHVTSIRSDMGE</sequence>
<feature type="non-terminal residue" evidence="2">
    <location>
        <position position="400"/>
    </location>
</feature>
<reference evidence="2 3" key="1">
    <citation type="journal article" date="2012" name="Proc. Natl. Acad. Sci. U.S.A.">
        <title>Antigenic diversity is generated by distinct evolutionary mechanisms in African trypanosome species.</title>
        <authorList>
            <person name="Jackson A.P."/>
            <person name="Berry A."/>
            <person name="Aslett M."/>
            <person name="Allison H.C."/>
            <person name="Burton P."/>
            <person name="Vavrova-Anderson J."/>
            <person name="Brown R."/>
            <person name="Browne H."/>
            <person name="Corton N."/>
            <person name="Hauser H."/>
            <person name="Gamble J."/>
            <person name="Gilderthorp R."/>
            <person name="Marcello L."/>
            <person name="McQuillan J."/>
            <person name="Otto T.D."/>
            <person name="Quail M.A."/>
            <person name="Sanders M.J."/>
            <person name="van Tonder A."/>
            <person name="Ginger M.L."/>
            <person name="Field M.C."/>
            <person name="Barry J.D."/>
            <person name="Hertz-Fowler C."/>
            <person name="Berriman M."/>
        </authorList>
    </citation>
    <scope>NUCLEOTIDE SEQUENCE</scope>
    <source>
        <strain evidence="2 3">Y486</strain>
    </source>
</reference>